<dbReference type="STRING" id="999552.METH_05345"/>
<keyword evidence="1" id="KW-0175">Coiled coil</keyword>
<dbReference type="OrthoDB" id="72299at2"/>
<sequence length="338" mass="38354">MSKKKYQVFLSSTYSDLRAERDAITRTLFEMGCIPIGMEAFPAADEEQFEFIKKIIDETDYYILVIKARYGSIAPDGISYTEKEYLYAKEKGIPVLAFVHNNPQALDGNETDLQDSLKAENFFRFRNEVTNSRLVKMWDDPGTLPAFVVLALNRAMTENPGIGWTRGPTVDSDQTLLQIVSLQNELKEAKEKIRDFEGQQQEISNIAGIETDIPLTVEPWLYNHQGSTIRGTDVTVTTSLEKIFSTLSPNMIEPLNQDAASNIMALEATDQNRPSKAIEYKYRLERETLNTARLQLEALGLITVYRSKTVGGDVANFWQLTKLGVSEMRRLRVLKRSD</sequence>
<evidence type="ECO:0000313" key="3">
    <source>
        <dbReference type="EMBL" id="AHD00227.1"/>
    </source>
</evidence>
<keyword evidence="4" id="KW-1185">Reference proteome</keyword>
<dbReference type="KEGG" id="lmd:METH_05345"/>
<protein>
    <recommendedName>
        <fullName evidence="2">DUF4062 domain-containing protein</fullName>
    </recommendedName>
</protein>
<accession>V9VTM9</accession>
<dbReference type="AlphaFoldDB" id="V9VTM9"/>
<proteinExistence type="predicted"/>
<dbReference type="Pfam" id="PF13271">
    <property type="entry name" value="DUF4062"/>
    <property type="match status" value="1"/>
</dbReference>
<dbReference type="InterPro" id="IPR025139">
    <property type="entry name" value="DUF4062"/>
</dbReference>
<evidence type="ECO:0000313" key="4">
    <source>
        <dbReference type="Proteomes" id="UP000018780"/>
    </source>
</evidence>
<dbReference type="RefSeq" id="WP_024089359.1">
    <property type="nucleotide sequence ID" value="NC_023135.1"/>
</dbReference>
<evidence type="ECO:0000259" key="2">
    <source>
        <dbReference type="Pfam" id="PF13271"/>
    </source>
</evidence>
<evidence type="ECO:0000256" key="1">
    <source>
        <dbReference type="SAM" id="Coils"/>
    </source>
</evidence>
<dbReference type="EMBL" id="CP006773">
    <property type="protein sequence ID" value="AHD00227.1"/>
    <property type="molecule type" value="Genomic_DNA"/>
</dbReference>
<feature type="domain" description="DUF4062" evidence="2">
    <location>
        <begin position="7"/>
        <end position="88"/>
    </location>
</feature>
<feature type="coiled-coil region" evidence="1">
    <location>
        <begin position="172"/>
        <end position="206"/>
    </location>
</feature>
<dbReference type="PATRIC" id="fig|999552.6.peg.1071"/>
<dbReference type="HOGENOM" id="CLU_062193_1_1_5"/>
<dbReference type="Proteomes" id="UP000018780">
    <property type="component" value="Chromosome"/>
</dbReference>
<name>V9VTM9_9RHOB</name>
<reference evidence="3 4" key="1">
    <citation type="submission" date="2013-09" db="EMBL/GenBank/DDBJ databases">
        <authorList>
            <consortium name="DOE Joint Genome Institute"/>
            <person name="Klenk H.-P."/>
            <person name="Huntemann M."/>
            <person name="Han J."/>
            <person name="Chen A."/>
            <person name="Kyrpides N."/>
            <person name="Mavromatis K."/>
            <person name="Markowitz V."/>
            <person name="Palaniappan K."/>
            <person name="Ivanova N."/>
            <person name="Schaumberg A."/>
            <person name="Pati A."/>
            <person name="Liolios K."/>
            <person name="Nordberg H.P."/>
            <person name="Cantor M.N."/>
            <person name="Hua S.X."/>
            <person name="Woyke T."/>
        </authorList>
    </citation>
    <scope>NUCLEOTIDE SEQUENCE [LARGE SCALE GENOMIC DNA]</scope>
    <source>
        <strain evidence="3 4">DSM 14336</strain>
    </source>
</reference>
<organism evidence="3 4">
    <name type="scientific">Leisingera methylohalidivorans DSM 14336</name>
    <dbReference type="NCBI Taxonomy" id="999552"/>
    <lineage>
        <taxon>Bacteria</taxon>
        <taxon>Pseudomonadati</taxon>
        <taxon>Pseudomonadota</taxon>
        <taxon>Alphaproteobacteria</taxon>
        <taxon>Rhodobacterales</taxon>
        <taxon>Roseobacteraceae</taxon>
        <taxon>Leisingera</taxon>
    </lineage>
</organism>
<gene>
    <name evidence="3" type="ORF">METH_05345</name>
</gene>